<gene>
    <name evidence="1" type="ORF">EVAR_95850_1</name>
</gene>
<reference evidence="1 2" key="1">
    <citation type="journal article" date="2019" name="Commun. Biol.">
        <title>The bagworm genome reveals a unique fibroin gene that provides high tensile strength.</title>
        <authorList>
            <person name="Kono N."/>
            <person name="Nakamura H."/>
            <person name="Ohtoshi R."/>
            <person name="Tomita M."/>
            <person name="Numata K."/>
            <person name="Arakawa K."/>
        </authorList>
    </citation>
    <scope>NUCLEOTIDE SEQUENCE [LARGE SCALE GENOMIC DNA]</scope>
</reference>
<organism evidence="1 2">
    <name type="scientific">Eumeta variegata</name>
    <name type="common">Bagworm moth</name>
    <name type="synonym">Eumeta japonica</name>
    <dbReference type="NCBI Taxonomy" id="151549"/>
    <lineage>
        <taxon>Eukaryota</taxon>
        <taxon>Metazoa</taxon>
        <taxon>Ecdysozoa</taxon>
        <taxon>Arthropoda</taxon>
        <taxon>Hexapoda</taxon>
        <taxon>Insecta</taxon>
        <taxon>Pterygota</taxon>
        <taxon>Neoptera</taxon>
        <taxon>Endopterygota</taxon>
        <taxon>Lepidoptera</taxon>
        <taxon>Glossata</taxon>
        <taxon>Ditrysia</taxon>
        <taxon>Tineoidea</taxon>
        <taxon>Psychidae</taxon>
        <taxon>Oiketicinae</taxon>
        <taxon>Eumeta</taxon>
    </lineage>
</organism>
<comment type="caution">
    <text evidence="1">The sequence shown here is derived from an EMBL/GenBank/DDBJ whole genome shotgun (WGS) entry which is preliminary data.</text>
</comment>
<dbReference type="EMBL" id="BGZK01000365">
    <property type="protein sequence ID" value="GBP39398.1"/>
    <property type="molecule type" value="Genomic_DNA"/>
</dbReference>
<dbReference type="AlphaFoldDB" id="A0A4C1VJW2"/>
<evidence type="ECO:0000313" key="1">
    <source>
        <dbReference type="EMBL" id="GBP39398.1"/>
    </source>
</evidence>
<evidence type="ECO:0000313" key="2">
    <source>
        <dbReference type="Proteomes" id="UP000299102"/>
    </source>
</evidence>
<proteinExistence type="predicted"/>
<sequence>MPLNGIPTRHFRHFSGGGARKTLVNSNTYIQLSWSAFCVHSFRQLAAQFNGAQSLRISLSLCHDRFFKRSVLFDQTRTWSWLIEDRELPTTTDLEPIVRRDLRRMEGVIKFDVSWKILGRNQDWNRHVSERAKRKECSILETDIRSCHQVAKISTLLDRPRNILLTLAHSPRFRDLVIFATHCYNKTYSRDMLNSKSWYIMRWFANVEQKLQPAEF</sequence>
<keyword evidence="2" id="KW-1185">Reference proteome</keyword>
<accession>A0A4C1VJW2</accession>
<dbReference type="Proteomes" id="UP000299102">
    <property type="component" value="Unassembled WGS sequence"/>
</dbReference>
<protein>
    <submittedName>
        <fullName evidence="1">Uncharacterized protein</fullName>
    </submittedName>
</protein>
<name>A0A4C1VJW2_EUMVA</name>